<organism evidence="2">
    <name type="scientific">plant metagenome</name>
    <dbReference type="NCBI Taxonomy" id="1297885"/>
    <lineage>
        <taxon>unclassified sequences</taxon>
        <taxon>metagenomes</taxon>
        <taxon>organismal metagenomes</taxon>
    </lineage>
</organism>
<dbReference type="EMBL" id="CAADIG010000019">
    <property type="protein sequence ID" value="VFR45822.1"/>
    <property type="molecule type" value="Genomic_DNA"/>
</dbReference>
<reference evidence="2" key="1">
    <citation type="submission" date="2019-03" db="EMBL/GenBank/DDBJ databases">
        <authorList>
            <person name="Danneels B."/>
        </authorList>
    </citation>
    <scope>NUCLEOTIDE SEQUENCE</scope>
</reference>
<protein>
    <submittedName>
        <fullName evidence="2">Putative exported protein</fullName>
    </submittedName>
</protein>
<proteinExistence type="predicted"/>
<gene>
    <name evidence="2" type="ORF">ANT2_0248</name>
    <name evidence="3" type="ORF">ANT3_0248</name>
</gene>
<dbReference type="EMBL" id="CAADID010000001">
    <property type="protein sequence ID" value="VFR57641.1"/>
    <property type="molecule type" value="Genomic_DNA"/>
</dbReference>
<evidence type="ECO:0000313" key="3">
    <source>
        <dbReference type="EMBL" id="VFR57641.1"/>
    </source>
</evidence>
<sequence>MSWRLLILILLLAAGGAALGGMQLGEYLVARAPVAAPAPGEDDNDPDRVVLDANGKPYTAQPPQPRVDGTLGVPDQPADTKWEVPTVSLFDTTTNPDVLISRNRLNANEVRELASASRGLPAGPQDVVTIDVARPGEGSHAPLMSGQQPAQPFVVSQAANQAAPNNPQQAATAAGWEGEFRRAMDQCANTGFFERPTCAWNARNKYCAPNNAWGKVDGCPRRSF</sequence>
<evidence type="ECO:0000313" key="2">
    <source>
        <dbReference type="EMBL" id="VFR45822.1"/>
    </source>
</evidence>
<feature type="region of interest" description="Disordered" evidence="1">
    <location>
        <begin position="37"/>
        <end position="69"/>
    </location>
</feature>
<dbReference type="AlphaFoldDB" id="A0A484R5M2"/>
<accession>A0A484R5M2</accession>
<name>A0A484R5M2_9ZZZZ</name>
<evidence type="ECO:0000256" key="1">
    <source>
        <dbReference type="SAM" id="MobiDB-lite"/>
    </source>
</evidence>